<comment type="caution">
    <text evidence="1">The sequence shown here is derived from an EMBL/GenBank/DDBJ whole genome shotgun (WGS) entry which is preliminary data.</text>
</comment>
<reference evidence="1" key="2">
    <citation type="submission" date="2020-11" db="EMBL/GenBank/DDBJ databases">
        <authorList>
            <person name="McCartney M.A."/>
            <person name="Auch B."/>
            <person name="Kono T."/>
            <person name="Mallez S."/>
            <person name="Becker A."/>
            <person name="Gohl D.M."/>
            <person name="Silverstein K.A.T."/>
            <person name="Koren S."/>
            <person name="Bechman K.B."/>
            <person name="Herman A."/>
            <person name="Abrahante J.E."/>
            <person name="Garbe J."/>
        </authorList>
    </citation>
    <scope>NUCLEOTIDE SEQUENCE</scope>
    <source>
        <strain evidence="1">Duluth1</strain>
        <tissue evidence="1">Whole animal</tissue>
    </source>
</reference>
<dbReference type="Proteomes" id="UP000828390">
    <property type="component" value="Unassembled WGS sequence"/>
</dbReference>
<dbReference type="AlphaFoldDB" id="A0A9D4LKE2"/>
<reference evidence="1" key="1">
    <citation type="journal article" date="2019" name="bioRxiv">
        <title>The Genome of the Zebra Mussel, Dreissena polymorpha: A Resource for Invasive Species Research.</title>
        <authorList>
            <person name="McCartney M.A."/>
            <person name="Auch B."/>
            <person name="Kono T."/>
            <person name="Mallez S."/>
            <person name="Zhang Y."/>
            <person name="Obille A."/>
            <person name="Becker A."/>
            <person name="Abrahante J.E."/>
            <person name="Garbe J."/>
            <person name="Badalamenti J.P."/>
            <person name="Herman A."/>
            <person name="Mangelson H."/>
            <person name="Liachko I."/>
            <person name="Sullivan S."/>
            <person name="Sone E.D."/>
            <person name="Koren S."/>
            <person name="Silverstein K.A.T."/>
            <person name="Beckman K.B."/>
            <person name="Gohl D.M."/>
        </authorList>
    </citation>
    <scope>NUCLEOTIDE SEQUENCE</scope>
    <source>
        <strain evidence="1">Duluth1</strain>
        <tissue evidence="1">Whole animal</tissue>
    </source>
</reference>
<protein>
    <submittedName>
        <fullName evidence="1">Uncharacterized protein</fullName>
    </submittedName>
</protein>
<sequence length="66" mass="7541">MKSTNHRDHDEIEIPITSAMVTNCHRDLSRWDHCQTAVIAHAYEKNVYGGTVFKAEIALDVFVAFH</sequence>
<dbReference type="EMBL" id="JAIWYP010000002">
    <property type="protein sequence ID" value="KAH3860360.1"/>
    <property type="molecule type" value="Genomic_DNA"/>
</dbReference>
<evidence type="ECO:0000313" key="2">
    <source>
        <dbReference type="Proteomes" id="UP000828390"/>
    </source>
</evidence>
<proteinExistence type="predicted"/>
<organism evidence="1 2">
    <name type="scientific">Dreissena polymorpha</name>
    <name type="common">Zebra mussel</name>
    <name type="synonym">Mytilus polymorpha</name>
    <dbReference type="NCBI Taxonomy" id="45954"/>
    <lineage>
        <taxon>Eukaryota</taxon>
        <taxon>Metazoa</taxon>
        <taxon>Spiralia</taxon>
        <taxon>Lophotrochozoa</taxon>
        <taxon>Mollusca</taxon>
        <taxon>Bivalvia</taxon>
        <taxon>Autobranchia</taxon>
        <taxon>Heteroconchia</taxon>
        <taxon>Euheterodonta</taxon>
        <taxon>Imparidentia</taxon>
        <taxon>Neoheterodontei</taxon>
        <taxon>Myida</taxon>
        <taxon>Dreissenoidea</taxon>
        <taxon>Dreissenidae</taxon>
        <taxon>Dreissena</taxon>
    </lineage>
</organism>
<gene>
    <name evidence="1" type="ORF">DPMN_023258</name>
</gene>
<evidence type="ECO:0000313" key="1">
    <source>
        <dbReference type="EMBL" id="KAH3860360.1"/>
    </source>
</evidence>
<name>A0A9D4LKE2_DREPO</name>
<keyword evidence="2" id="KW-1185">Reference proteome</keyword>
<accession>A0A9D4LKE2</accession>